<feature type="non-terminal residue" evidence="1">
    <location>
        <position position="1"/>
    </location>
</feature>
<dbReference type="Proteomes" id="UP000682733">
    <property type="component" value="Unassembled WGS sequence"/>
</dbReference>
<name>A0A8S2Y7P1_9BILA</name>
<comment type="caution">
    <text evidence="1">The sequence shown here is derived from an EMBL/GenBank/DDBJ whole genome shotgun (WGS) entry which is preliminary data.</text>
</comment>
<proteinExistence type="predicted"/>
<evidence type="ECO:0000313" key="1">
    <source>
        <dbReference type="EMBL" id="CAF4540490.1"/>
    </source>
</evidence>
<protein>
    <submittedName>
        <fullName evidence="1">Uncharacterized protein</fullName>
    </submittedName>
</protein>
<sequence>ALSTSVTVDNVVNAPQSNIMWQNPRSNSLSSSLDPMASSSINNHEKYVATSYEEDAEVANSFPNSSAISNTSSTIMKQPVLPFPTVPRPVTRTRQVM</sequence>
<feature type="non-terminal residue" evidence="1">
    <location>
        <position position="97"/>
    </location>
</feature>
<evidence type="ECO:0000313" key="2">
    <source>
        <dbReference type="Proteomes" id="UP000682733"/>
    </source>
</evidence>
<gene>
    <name evidence="1" type="ORF">TMI583_LOCUS49339</name>
</gene>
<dbReference type="EMBL" id="CAJOBA010106835">
    <property type="protein sequence ID" value="CAF4540490.1"/>
    <property type="molecule type" value="Genomic_DNA"/>
</dbReference>
<accession>A0A8S2Y7P1</accession>
<reference evidence="1" key="1">
    <citation type="submission" date="2021-02" db="EMBL/GenBank/DDBJ databases">
        <authorList>
            <person name="Nowell W R."/>
        </authorList>
    </citation>
    <scope>NUCLEOTIDE SEQUENCE</scope>
</reference>
<organism evidence="1 2">
    <name type="scientific">Didymodactylos carnosus</name>
    <dbReference type="NCBI Taxonomy" id="1234261"/>
    <lineage>
        <taxon>Eukaryota</taxon>
        <taxon>Metazoa</taxon>
        <taxon>Spiralia</taxon>
        <taxon>Gnathifera</taxon>
        <taxon>Rotifera</taxon>
        <taxon>Eurotatoria</taxon>
        <taxon>Bdelloidea</taxon>
        <taxon>Philodinida</taxon>
        <taxon>Philodinidae</taxon>
        <taxon>Didymodactylos</taxon>
    </lineage>
</organism>
<dbReference type="AlphaFoldDB" id="A0A8S2Y7P1"/>